<keyword evidence="1" id="KW-0812">Transmembrane</keyword>
<organism evidence="2 3">
    <name type="scientific">Caldalkalibacillus horti</name>
    <dbReference type="NCBI Taxonomy" id="77523"/>
    <lineage>
        <taxon>Bacteria</taxon>
        <taxon>Bacillati</taxon>
        <taxon>Bacillota</taxon>
        <taxon>Bacilli</taxon>
        <taxon>Bacillales</taxon>
        <taxon>Bacillaceae</taxon>
        <taxon>Caldalkalibacillus</taxon>
    </lineage>
</organism>
<feature type="transmembrane region" description="Helical" evidence="1">
    <location>
        <begin position="104"/>
        <end position="124"/>
    </location>
</feature>
<name>A0ABT9W2H0_9BACI</name>
<dbReference type="Proteomes" id="UP001235840">
    <property type="component" value="Unassembled WGS sequence"/>
</dbReference>
<dbReference type="EMBL" id="JAUSTY010000015">
    <property type="protein sequence ID" value="MDQ0167315.1"/>
    <property type="molecule type" value="Genomic_DNA"/>
</dbReference>
<feature type="transmembrane region" description="Helical" evidence="1">
    <location>
        <begin position="131"/>
        <end position="150"/>
    </location>
</feature>
<protein>
    <submittedName>
        <fullName evidence="2">Uncharacterized protein</fullName>
    </submittedName>
</protein>
<reference evidence="2 3" key="1">
    <citation type="submission" date="2023-07" db="EMBL/GenBank/DDBJ databases">
        <title>Genomic Encyclopedia of Type Strains, Phase IV (KMG-IV): sequencing the most valuable type-strain genomes for metagenomic binning, comparative biology and taxonomic classification.</title>
        <authorList>
            <person name="Goeker M."/>
        </authorList>
    </citation>
    <scope>NUCLEOTIDE SEQUENCE [LARGE SCALE GENOMIC DNA]</scope>
    <source>
        <strain evidence="2 3">DSM 12751</strain>
    </source>
</reference>
<comment type="caution">
    <text evidence="2">The sequence shown here is derived from an EMBL/GenBank/DDBJ whole genome shotgun (WGS) entry which is preliminary data.</text>
</comment>
<proteinExistence type="predicted"/>
<gene>
    <name evidence="2" type="ORF">J2S11_003240</name>
</gene>
<evidence type="ECO:0000313" key="2">
    <source>
        <dbReference type="EMBL" id="MDQ0167315.1"/>
    </source>
</evidence>
<feature type="transmembrane region" description="Helical" evidence="1">
    <location>
        <begin position="10"/>
        <end position="28"/>
    </location>
</feature>
<keyword evidence="1" id="KW-1133">Transmembrane helix</keyword>
<dbReference type="RefSeq" id="WP_307396162.1">
    <property type="nucleotide sequence ID" value="NZ_BAAADK010000002.1"/>
</dbReference>
<keyword evidence="3" id="KW-1185">Reference proteome</keyword>
<sequence>MKDYIKKYRLFLYILLPFVLSFLINSFIELIVPVYILLIWPLCISFVIYWFWVGKQFAKVKFNKIKSFIIGNVWWGISVGLYYWQFIILDDSNRNLFLAALSQYYALFILPIAHRIIALFSNVFDFTQSIILSYIIMIVIFTLGFVFQLVRMKINESNTVSH</sequence>
<keyword evidence="1" id="KW-0472">Membrane</keyword>
<evidence type="ECO:0000256" key="1">
    <source>
        <dbReference type="SAM" id="Phobius"/>
    </source>
</evidence>
<feature type="transmembrane region" description="Helical" evidence="1">
    <location>
        <begin position="65"/>
        <end position="84"/>
    </location>
</feature>
<feature type="transmembrane region" description="Helical" evidence="1">
    <location>
        <begin position="34"/>
        <end position="53"/>
    </location>
</feature>
<evidence type="ECO:0000313" key="3">
    <source>
        <dbReference type="Proteomes" id="UP001235840"/>
    </source>
</evidence>
<accession>A0ABT9W2H0</accession>